<reference evidence="3 4" key="1">
    <citation type="submission" date="2023-10" db="EMBL/GenBank/DDBJ databases">
        <title>Whole Genome based description of the genera Actinobaculum and Actinotignum reveals a complex phylogenetic relationship within the species included in the genus Actinotignum.</title>
        <authorList>
            <person name="Jensen C.S."/>
            <person name="Dargis R."/>
            <person name="Kemp M."/>
            <person name="Christensen J.J."/>
        </authorList>
    </citation>
    <scope>NUCLEOTIDE SEQUENCE</scope>
    <source>
        <strain evidence="3">SLA_B511</strain>
        <strain evidence="2 4">SLA_B974</strain>
    </source>
</reference>
<dbReference type="EMBL" id="JAWNGC010000008">
    <property type="protein sequence ID" value="MDY5155432.1"/>
    <property type="molecule type" value="Genomic_DNA"/>
</dbReference>
<organism evidence="3 5">
    <name type="scientific">Actinotignum urinale</name>
    <dbReference type="NCBI Taxonomy" id="190146"/>
    <lineage>
        <taxon>Bacteria</taxon>
        <taxon>Bacillati</taxon>
        <taxon>Actinomycetota</taxon>
        <taxon>Actinomycetes</taxon>
        <taxon>Actinomycetales</taxon>
        <taxon>Actinomycetaceae</taxon>
        <taxon>Actinotignum</taxon>
    </lineage>
</organism>
<comment type="caution">
    <text evidence="3">The sequence shown here is derived from an EMBL/GenBank/DDBJ whole genome shotgun (WGS) entry which is preliminary data.</text>
</comment>
<sequence>MSYSDAVFTSTSYRFGFVSIIFSTTATVASVIVVENKNATGVEK</sequence>
<dbReference type="AlphaFoldDB" id="A0AAW9HS27"/>
<gene>
    <name evidence="3" type="ORF">R6G80_06825</name>
    <name evidence="2" type="ORF">R6G86_00395</name>
</gene>
<dbReference type="RefSeq" id="WP_320756667.1">
    <property type="nucleotide sequence ID" value="NZ_JAWNFQ010000008.1"/>
</dbReference>
<evidence type="ECO:0000313" key="5">
    <source>
        <dbReference type="Proteomes" id="UP001281731"/>
    </source>
</evidence>
<protein>
    <submittedName>
        <fullName evidence="3">Uncharacterized protein</fullName>
    </submittedName>
</protein>
<proteinExistence type="predicted"/>
<evidence type="ECO:0000256" key="1">
    <source>
        <dbReference type="SAM" id="Phobius"/>
    </source>
</evidence>
<feature type="transmembrane region" description="Helical" evidence="1">
    <location>
        <begin position="12"/>
        <end position="34"/>
    </location>
</feature>
<keyword evidence="1" id="KW-0472">Membrane</keyword>
<dbReference type="Proteomes" id="UP001281731">
    <property type="component" value="Unassembled WGS sequence"/>
</dbReference>
<evidence type="ECO:0000313" key="4">
    <source>
        <dbReference type="Proteomes" id="UP001275049"/>
    </source>
</evidence>
<keyword evidence="4" id="KW-1185">Reference proteome</keyword>
<evidence type="ECO:0000313" key="2">
    <source>
        <dbReference type="EMBL" id="MDY5132205.1"/>
    </source>
</evidence>
<name>A0AAW9HS27_9ACTO</name>
<evidence type="ECO:0000313" key="3">
    <source>
        <dbReference type="EMBL" id="MDY5155432.1"/>
    </source>
</evidence>
<dbReference type="EMBL" id="JAWNGA010000001">
    <property type="protein sequence ID" value="MDY5132205.1"/>
    <property type="molecule type" value="Genomic_DNA"/>
</dbReference>
<accession>A0AAW9HS27</accession>
<keyword evidence="1" id="KW-1133">Transmembrane helix</keyword>
<dbReference type="Proteomes" id="UP001275049">
    <property type="component" value="Unassembled WGS sequence"/>
</dbReference>
<keyword evidence="1" id="KW-0812">Transmembrane</keyword>